<gene>
    <name evidence="1" type="ORF">ASTO00021_LOCUS11191</name>
</gene>
<proteinExistence type="predicted"/>
<sequence>MVGTETRRRVRWEYKTKVRGLNPEETQKEFTRIQWRQFDGGIFSLFPPPGIKEEGDANGVGCVRIVPFEQLPIMEEEILDVTPGEEIVYTVNKGPFPVYYHRGYVTFEPTGSNSTLVKWAVEVEPYPYCETILKYLVMWIFTSGLQGLKNGARKPKKDN</sequence>
<evidence type="ECO:0000313" key="1">
    <source>
        <dbReference type="EMBL" id="CAE0441060.1"/>
    </source>
</evidence>
<organism evidence="1">
    <name type="scientific">Aplanochytrium stocchinoi</name>
    <dbReference type="NCBI Taxonomy" id="215587"/>
    <lineage>
        <taxon>Eukaryota</taxon>
        <taxon>Sar</taxon>
        <taxon>Stramenopiles</taxon>
        <taxon>Bigyra</taxon>
        <taxon>Labyrinthulomycetes</taxon>
        <taxon>Thraustochytrida</taxon>
        <taxon>Thraustochytriidae</taxon>
        <taxon>Aplanochytrium</taxon>
    </lineage>
</organism>
<name>A0A7S3PJ66_9STRA</name>
<dbReference type="SUPFAM" id="SSF55961">
    <property type="entry name" value="Bet v1-like"/>
    <property type="match status" value="1"/>
</dbReference>
<protein>
    <recommendedName>
        <fullName evidence="2">START domain-containing protein</fullName>
    </recommendedName>
</protein>
<dbReference type="InterPro" id="IPR023393">
    <property type="entry name" value="START-like_dom_sf"/>
</dbReference>
<evidence type="ECO:0008006" key="2">
    <source>
        <dbReference type="Google" id="ProtNLM"/>
    </source>
</evidence>
<dbReference type="CDD" id="cd07821">
    <property type="entry name" value="PYR_PYL_RCAR_like"/>
    <property type="match status" value="1"/>
</dbReference>
<dbReference type="EMBL" id="HBIN01014760">
    <property type="protein sequence ID" value="CAE0441060.1"/>
    <property type="molecule type" value="Transcribed_RNA"/>
</dbReference>
<dbReference type="Gene3D" id="3.30.530.20">
    <property type="match status" value="1"/>
</dbReference>
<dbReference type="AlphaFoldDB" id="A0A7S3PJ66"/>
<accession>A0A7S3PJ66</accession>
<reference evidence="1" key="1">
    <citation type="submission" date="2021-01" db="EMBL/GenBank/DDBJ databases">
        <authorList>
            <person name="Corre E."/>
            <person name="Pelletier E."/>
            <person name="Niang G."/>
            <person name="Scheremetjew M."/>
            <person name="Finn R."/>
            <person name="Kale V."/>
            <person name="Holt S."/>
            <person name="Cochrane G."/>
            <person name="Meng A."/>
            <person name="Brown T."/>
            <person name="Cohen L."/>
        </authorList>
    </citation>
    <scope>NUCLEOTIDE SEQUENCE</scope>
    <source>
        <strain evidence="1">GSBS06</strain>
    </source>
</reference>